<protein>
    <submittedName>
        <fullName evidence="1">Phytanoyl-CoA dioxygenase family protein</fullName>
    </submittedName>
</protein>
<dbReference type="Proteomes" id="UP001596074">
    <property type="component" value="Unassembled WGS sequence"/>
</dbReference>
<dbReference type="PANTHER" id="PTHR20883">
    <property type="entry name" value="PHYTANOYL-COA DIOXYGENASE DOMAIN CONTAINING 1"/>
    <property type="match status" value="1"/>
</dbReference>
<sequence>MTTPQTLDADAVSAALDADGFAVVPGVLDEAEVKAARERLWATVEESERRGVPTHVPGLDPNASNVRVFNLVDLDALFGRLLEHPVADAIAGRLLGEDYVVSNITANIARPGSGSMALHSDQALVHEGPWTQPWSLNVIWCLDDAYGDNGATLYVPGSHRYQTRDELPADLGDRLVPFEAAAGSTVVMEGRLWHTSGANITEDKDRPLVFAYYTRSFVRPQFNFTAALRPEVTEKLSKTMRYRLGLNRILNKPPEGVVMRRP</sequence>
<accession>A0ABW1A6T0</accession>
<comment type="caution">
    <text evidence="1">The sequence shown here is derived from an EMBL/GenBank/DDBJ whole genome shotgun (WGS) entry which is preliminary data.</text>
</comment>
<proteinExistence type="predicted"/>
<dbReference type="GO" id="GO:0051213">
    <property type="term" value="F:dioxygenase activity"/>
    <property type="evidence" value="ECO:0007669"/>
    <property type="project" value="UniProtKB-KW"/>
</dbReference>
<keyword evidence="1" id="KW-0223">Dioxygenase</keyword>
<gene>
    <name evidence="1" type="ORF">ACFPZN_27170</name>
</gene>
<organism evidence="1 2">
    <name type="scientific">Actinomadura rugatobispora</name>
    <dbReference type="NCBI Taxonomy" id="1994"/>
    <lineage>
        <taxon>Bacteria</taxon>
        <taxon>Bacillati</taxon>
        <taxon>Actinomycetota</taxon>
        <taxon>Actinomycetes</taxon>
        <taxon>Streptosporangiales</taxon>
        <taxon>Thermomonosporaceae</taxon>
        <taxon>Actinomadura</taxon>
    </lineage>
</organism>
<dbReference type="InterPro" id="IPR008775">
    <property type="entry name" value="Phytyl_CoA_dOase-like"/>
</dbReference>
<dbReference type="SUPFAM" id="SSF51197">
    <property type="entry name" value="Clavaminate synthase-like"/>
    <property type="match status" value="1"/>
</dbReference>
<evidence type="ECO:0000313" key="1">
    <source>
        <dbReference type="EMBL" id="MFC5749318.1"/>
    </source>
</evidence>
<name>A0ABW1A6T0_9ACTN</name>
<dbReference type="Gene3D" id="2.60.120.620">
    <property type="entry name" value="q2cbj1_9rhob like domain"/>
    <property type="match status" value="1"/>
</dbReference>
<reference evidence="2" key="1">
    <citation type="journal article" date="2019" name="Int. J. Syst. Evol. Microbiol.">
        <title>The Global Catalogue of Microorganisms (GCM) 10K type strain sequencing project: providing services to taxonomists for standard genome sequencing and annotation.</title>
        <authorList>
            <consortium name="The Broad Institute Genomics Platform"/>
            <consortium name="The Broad Institute Genome Sequencing Center for Infectious Disease"/>
            <person name="Wu L."/>
            <person name="Ma J."/>
        </authorList>
    </citation>
    <scope>NUCLEOTIDE SEQUENCE [LARGE SCALE GENOMIC DNA]</scope>
    <source>
        <strain evidence="2">KCTC 42087</strain>
    </source>
</reference>
<evidence type="ECO:0000313" key="2">
    <source>
        <dbReference type="Proteomes" id="UP001596074"/>
    </source>
</evidence>
<dbReference type="RefSeq" id="WP_378285039.1">
    <property type="nucleotide sequence ID" value="NZ_JBHSON010000041.1"/>
</dbReference>
<keyword evidence="1" id="KW-0560">Oxidoreductase</keyword>
<dbReference type="PANTHER" id="PTHR20883:SF48">
    <property type="entry name" value="ECTOINE DIOXYGENASE"/>
    <property type="match status" value="1"/>
</dbReference>
<keyword evidence="2" id="KW-1185">Reference proteome</keyword>
<dbReference type="Pfam" id="PF05721">
    <property type="entry name" value="PhyH"/>
    <property type="match status" value="1"/>
</dbReference>
<dbReference type="EMBL" id="JBHSON010000041">
    <property type="protein sequence ID" value="MFC5749318.1"/>
    <property type="molecule type" value="Genomic_DNA"/>
</dbReference>